<keyword evidence="1" id="KW-0378">Hydrolase</keyword>
<dbReference type="SUPFAM" id="SSF55811">
    <property type="entry name" value="Nudix"/>
    <property type="match status" value="1"/>
</dbReference>
<protein>
    <submittedName>
        <fullName evidence="3">Dihydroneopterin triphosphate diphosphatase</fullName>
    </submittedName>
</protein>
<dbReference type="GO" id="GO:0006167">
    <property type="term" value="P:AMP biosynthetic process"/>
    <property type="evidence" value="ECO:0007669"/>
    <property type="project" value="TreeGrafter"/>
</dbReference>
<dbReference type="RefSeq" id="WP_100668148.1">
    <property type="nucleotide sequence ID" value="NZ_CP024955.1"/>
</dbReference>
<dbReference type="Proteomes" id="UP000231932">
    <property type="component" value="Chromosome"/>
</dbReference>
<gene>
    <name evidence="3" type="ORF">CVV65_10895</name>
</gene>
<proteinExistence type="predicted"/>
<dbReference type="InterPro" id="IPR020084">
    <property type="entry name" value="NUDIX_hydrolase_CS"/>
</dbReference>
<evidence type="ECO:0000313" key="3">
    <source>
        <dbReference type="EMBL" id="ATY85367.1"/>
    </source>
</evidence>
<dbReference type="GO" id="GO:0004081">
    <property type="term" value="F:bis(5'-nucleosyl)-tetraphosphatase (asymmetrical) activity"/>
    <property type="evidence" value="ECO:0007669"/>
    <property type="project" value="TreeGrafter"/>
</dbReference>
<evidence type="ECO:0000259" key="2">
    <source>
        <dbReference type="PROSITE" id="PS51462"/>
    </source>
</evidence>
<reference evidence="4" key="1">
    <citation type="submission" date="2017-11" db="EMBL/GenBank/DDBJ databases">
        <title>Complete Genome Sequence of Kyrpidia sp. Strain EA-1, a thermophilic, hydrogen-oxidizing Bacterium, isolated from the Azores.</title>
        <authorList>
            <person name="Reiner J.E."/>
            <person name="Lapp C.J."/>
            <person name="Bunk B."/>
            <person name="Gescher J."/>
        </authorList>
    </citation>
    <scope>NUCLEOTIDE SEQUENCE [LARGE SCALE GENOMIC DNA]</scope>
    <source>
        <strain evidence="4">EA-1</strain>
    </source>
</reference>
<dbReference type="PANTHER" id="PTHR21340:SF0">
    <property type="entry name" value="BIS(5'-NUCLEOSYL)-TETRAPHOSPHATASE [ASYMMETRICAL]"/>
    <property type="match status" value="1"/>
</dbReference>
<dbReference type="InterPro" id="IPR000086">
    <property type="entry name" value="NUDIX_hydrolase_dom"/>
</dbReference>
<dbReference type="KEGG" id="kyr:CVV65_10895"/>
<dbReference type="PROSITE" id="PS00893">
    <property type="entry name" value="NUDIX_BOX"/>
    <property type="match status" value="1"/>
</dbReference>
<evidence type="ECO:0000313" key="4">
    <source>
        <dbReference type="Proteomes" id="UP000231932"/>
    </source>
</evidence>
<dbReference type="InterPro" id="IPR015797">
    <property type="entry name" value="NUDIX_hydrolase-like_dom_sf"/>
</dbReference>
<sequence length="141" mass="16553">MRHSVLVFICAVEPLQVLLLKRTAERGGWWQPVTGHVEPGERAEEAAGRETREETGWIPDRLIRTPWTAQFEHLGQTYRHTVWIACCPRPFVPHLSGEHTDSRWVDPGRAEKMLFWPDNRELLFRVTDWLERQRRMDGGIT</sequence>
<feature type="domain" description="Nudix hydrolase" evidence="2">
    <location>
        <begin position="1"/>
        <end position="128"/>
    </location>
</feature>
<dbReference type="EMBL" id="CP024955">
    <property type="protein sequence ID" value="ATY85367.1"/>
    <property type="molecule type" value="Genomic_DNA"/>
</dbReference>
<dbReference type="PROSITE" id="PS51462">
    <property type="entry name" value="NUDIX"/>
    <property type="match status" value="1"/>
</dbReference>
<dbReference type="Pfam" id="PF00293">
    <property type="entry name" value="NUDIX"/>
    <property type="match status" value="1"/>
</dbReference>
<dbReference type="CDD" id="cd04664">
    <property type="entry name" value="NUDIX_DHNTPase_like"/>
    <property type="match status" value="1"/>
</dbReference>
<dbReference type="PANTHER" id="PTHR21340">
    <property type="entry name" value="DIADENOSINE 5,5-P1,P4-TETRAPHOSPHATE PYROPHOSPHOHYDROLASE MUTT"/>
    <property type="match status" value="1"/>
</dbReference>
<dbReference type="GO" id="GO:0006754">
    <property type="term" value="P:ATP biosynthetic process"/>
    <property type="evidence" value="ECO:0007669"/>
    <property type="project" value="TreeGrafter"/>
</dbReference>
<accession>A0A2K8N982</accession>
<dbReference type="Gene3D" id="3.90.79.10">
    <property type="entry name" value="Nucleoside Triphosphate Pyrophosphohydrolase"/>
    <property type="match status" value="1"/>
</dbReference>
<evidence type="ECO:0000256" key="1">
    <source>
        <dbReference type="ARBA" id="ARBA00022801"/>
    </source>
</evidence>
<keyword evidence="4" id="KW-1185">Reference proteome</keyword>
<dbReference type="AlphaFoldDB" id="A0A2K8N982"/>
<organism evidence="3 4">
    <name type="scientific">Kyrpidia spormannii</name>
    <dbReference type="NCBI Taxonomy" id="2055160"/>
    <lineage>
        <taxon>Bacteria</taxon>
        <taxon>Bacillati</taxon>
        <taxon>Bacillota</taxon>
        <taxon>Bacilli</taxon>
        <taxon>Bacillales</taxon>
        <taxon>Alicyclobacillaceae</taxon>
        <taxon>Kyrpidia</taxon>
    </lineage>
</organism>
<name>A0A2K8N982_9BACL</name>
<dbReference type="OrthoDB" id="9804563at2"/>
<dbReference type="InterPro" id="IPR051325">
    <property type="entry name" value="Nudix_hydrolase_domain"/>
</dbReference>